<comment type="caution">
    <text evidence="1">The sequence shown here is derived from an EMBL/GenBank/DDBJ whole genome shotgun (WGS) entry which is preliminary data.</text>
</comment>
<name>C0XIZ0_LENH9</name>
<dbReference type="HOGENOM" id="CLU_3008613_0_0_9"/>
<reference evidence="1 2" key="1">
    <citation type="submission" date="2009-01" db="EMBL/GenBank/DDBJ databases">
        <authorList>
            <person name="Qin X."/>
            <person name="Bachman B."/>
            <person name="Battles P."/>
            <person name="Bell A."/>
            <person name="Bess C."/>
            <person name="Bickham C."/>
            <person name="Chaboub L."/>
            <person name="Chen D."/>
            <person name="Coyle M."/>
            <person name="Deiros D.R."/>
            <person name="Dinh H."/>
            <person name="Forbes L."/>
            <person name="Fowler G."/>
            <person name="Francisco L."/>
            <person name="Fu Q."/>
            <person name="Gubbala S."/>
            <person name="Hale W."/>
            <person name="Han Y."/>
            <person name="Hemphill L."/>
            <person name="Highlander S.K."/>
            <person name="Hirani K."/>
            <person name="Hogues M."/>
            <person name="Jackson L."/>
            <person name="Jakkamsetti A."/>
            <person name="Javaid M."/>
            <person name="Jiang H."/>
            <person name="Korchina V."/>
            <person name="Kovar C."/>
            <person name="Lara F."/>
            <person name="Lee S."/>
            <person name="Mata R."/>
            <person name="Mathew T."/>
            <person name="Moen C."/>
            <person name="Morales K."/>
            <person name="Munidasa M."/>
            <person name="Nazareth L."/>
            <person name="Ngo R."/>
            <person name="Nguyen L."/>
            <person name="Okwuonu G."/>
            <person name="Ongeri F."/>
            <person name="Patil S."/>
            <person name="Petrosino J."/>
            <person name="Pham C."/>
            <person name="Pham P."/>
            <person name="Pu L.-L."/>
            <person name="Puazo M."/>
            <person name="Raj R."/>
            <person name="Reid J."/>
            <person name="Rouhana J."/>
            <person name="Saada N."/>
            <person name="Shang Y."/>
            <person name="Simmons D."/>
            <person name="Thornton R."/>
            <person name="Warren J."/>
            <person name="Weissenberger G."/>
            <person name="Zhang J."/>
            <person name="Zhang L."/>
            <person name="Zhou C."/>
            <person name="Zhu D."/>
            <person name="Muzny D."/>
            <person name="Worley K."/>
            <person name="Gibbs R."/>
        </authorList>
    </citation>
    <scope>NUCLEOTIDE SEQUENCE [LARGE SCALE GENOMIC DNA]</scope>
    <source>
        <strain evidence="2">ATCC 8290 / DSM 20176 / CCUG 30140 / JCM 1155 / KCTC 3500 / NBRC 15886 / NCIMB 8040 / NRRL B-1843 / 9</strain>
    </source>
</reference>
<keyword evidence="2" id="KW-1185">Reference proteome</keyword>
<evidence type="ECO:0000313" key="1">
    <source>
        <dbReference type="EMBL" id="EEI24658.1"/>
    </source>
</evidence>
<sequence length="56" mass="6074">MFGNQRQLGFPASWETSTISVFGKVLDGDKAAFAVTEVPNKIPPAIIPRIANLVFL</sequence>
<organism evidence="1 2">
    <name type="scientific">Lentilactobacillus hilgardii (strain ATCC 8290 / DSM 20176 / CCUG 30140 / JCM 1155 / KCTC 3500 / NBRC 15886 / NCIMB 8040 / NRRL B-1843 / 9)</name>
    <dbReference type="NCBI Taxonomy" id="1423757"/>
    <lineage>
        <taxon>Bacteria</taxon>
        <taxon>Bacillati</taxon>
        <taxon>Bacillota</taxon>
        <taxon>Bacilli</taxon>
        <taxon>Lactobacillales</taxon>
        <taxon>Lactobacillaceae</taxon>
        <taxon>Lentilactobacillus</taxon>
    </lineage>
</organism>
<dbReference type="Proteomes" id="UP000003752">
    <property type="component" value="Unassembled WGS sequence"/>
</dbReference>
<gene>
    <name evidence="1" type="ORF">HMPREF0519_1201</name>
</gene>
<proteinExistence type="predicted"/>
<evidence type="ECO:0000313" key="2">
    <source>
        <dbReference type="Proteomes" id="UP000003752"/>
    </source>
</evidence>
<dbReference type="AlphaFoldDB" id="C0XIZ0"/>
<accession>C0XIZ0</accession>
<dbReference type="EMBL" id="ACGP01000123">
    <property type="protein sequence ID" value="EEI24658.1"/>
    <property type="molecule type" value="Genomic_DNA"/>
</dbReference>
<protein>
    <submittedName>
        <fullName evidence="1">Uncharacterized protein</fullName>
    </submittedName>
</protein>